<keyword evidence="2" id="KW-1133">Transmembrane helix</keyword>
<feature type="compositionally biased region" description="Low complexity" evidence="1">
    <location>
        <begin position="328"/>
        <end position="338"/>
    </location>
</feature>
<reference evidence="4" key="2">
    <citation type="submission" date="2013-12" db="EMBL/GenBank/DDBJ databases">
        <title>Evolution of pathogenesis and genome organization in the Tremellales.</title>
        <authorList>
            <person name="Cuomo C."/>
            <person name="Litvintseva A."/>
            <person name="Heitman J."/>
            <person name="Chen Y."/>
            <person name="Sun S."/>
            <person name="Springer D."/>
            <person name="Dromer F."/>
            <person name="Young S."/>
            <person name="Zeng Q."/>
            <person name="Chapman S."/>
            <person name="Gujja S."/>
            <person name="Saif S."/>
            <person name="Birren B."/>
        </authorList>
    </citation>
    <scope>NUCLEOTIDE SEQUENCE [LARGE SCALE GENOMIC DNA]</scope>
    <source>
        <strain evidence="4">BCC8398</strain>
    </source>
</reference>
<organism evidence="3 4">
    <name type="scientific">Kwoniella heveanensis BCC8398</name>
    <dbReference type="NCBI Taxonomy" id="1296120"/>
    <lineage>
        <taxon>Eukaryota</taxon>
        <taxon>Fungi</taxon>
        <taxon>Dikarya</taxon>
        <taxon>Basidiomycota</taxon>
        <taxon>Agaricomycotina</taxon>
        <taxon>Tremellomycetes</taxon>
        <taxon>Tremellales</taxon>
        <taxon>Cryptococcaceae</taxon>
        <taxon>Kwoniella</taxon>
    </lineage>
</organism>
<dbReference type="EMBL" id="KI669496">
    <property type="protein sequence ID" value="OCF36117.1"/>
    <property type="molecule type" value="Genomic_DNA"/>
</dbReference>
<feature type="transmembrane region" description="Helical" evidence="2">
    <location>
        <begin position="125"/>
        <end position="147"/>
    </location>
</feature>
<evidence type="ECO:0008006" key="5">
    <source>
        <dbReference type="Google" id="ProtNLM"/>
    </source>
</evidence>
<keyword evidence="4" id="KW-1185">Reference proteome</keyword>
<dbReference type="AlphaFoldDB" id="A0A1B9GYK2"/>
<feature type="compositionally biased region" description="Polar residues" evidence="1">
    <location>
        <begin position="284"/>
        <end position="294"/>
    </location>
</feature>
<accession>A0A1B9GYK2</accession>
<feature type="region of interest" description="Disordered" evidence="1">
    <location>
        <begin position="201"/>
        <end position="384"/>
    </location>
</feature>
<evidence type="ECO:0000256" key="1">
    <source>
        <dbReference type="SAM" id="MobiDB-lite"/>
    </source>
</evidence>
<evidence type="ECO:0000256" key="2">
    <source>
        <dbReference type="SAM" id="Phobius"/>
    </source>
</evidence>
<name>A0A1B9GYK2_9TREE</name>
<protein>
    <recommendedName>
        <fullName evidence="5">REJ domain-containing protein</fullName>
    </recommendedName>
</protein>
<reference evidence="3 4" key="1">
    <citation type="submission" date="2013-07" db="EMBL/GenBank/DDBJ databases">
        <title>The Genome Sequence of Cryptococcus heveanensis BCC8398.</title>
        <authorList>
            <consortium name="The Broad Institute Genome Sequencing Platform"/>
            <person name="Cuomo C."/>
            <person name="Litvintseva A."/>
            <person name="Chen Y."/>
            <person name="Heitman J."/>
            <person name="Sun S."/>
            <person name="Springer D."/>
            <person name="Dromer F."/>
            <person name="Young S.K."/>
            <person name="Zeng Q."/>
            <person name="Gargeya S."/>
            <person name="Fitzgerald M."/>
            <person name="Abouelleil A."/>
            <person name="Alvarado L."/>
            <person name="Berlin A.M."/>
            <person name="Chapman S.B."/>
            <person name="Dewar J."/>
            <person name="Goldberg J."/>
            <person name="Griggs A."/>
            <person name="Gujja S."/>
            <person name="Hansen M."/>
            <person name="Howarth C."/>
            <person name="Imamovic A."/>
            <person name="Larimer J."/>
            <person name="McCowan C."/>
            <person name="Murphy C."/>
            <person name="Pearson M."/>
            <person name="Priest M."/>
            <person name="Roberts A."/>
            <person name="Saif S."/>
            <person name="Shea T."/>
            <person name="Sykes S."/>
            <person name="Wortman J."/>
            <person name="Nusbaum C."/>
            <person name="Birren B."/>
        </authorList>
    </citation>
    <scope>NUCLEOTIDE SEQUENCE [LARGE SCALE GENOMIC DNA]</scope>
    <source>
        <strain evidence="3 4">BCC8398</strain>
    </source>
</reference>
<dbReference type="OrthoDB" id="2564352at2759"/>
<evidence type="ECO:0000313" key="3">
    <source>
        <dbReference type="EMBL" id="OCF36117.1"/>
    </source>
</evidence>
<keyword evidence="2" id="KW-0472">Membrane</keyword>
<keyword evidence="2" id="KW-0812">Transmembrane</keyword>
<evidence type="ECO:0000313" key="4">
    <source>
        <dbReference type="Proteomes" id="UP000092666"/>
    </source>
</evidence>
<feature type="compositionally biased region" description="Polar residues" evidence="1">
    <location>
        <begin position="344"/>
        <end position="373"/>
    </location>
</feature>
<proteinExistence type="predicted"/>
<dbReference type="Proteomes" id="UP000092666">
    <property type="component" value="Unassembled WGS sequence"/>
</dbReference>
<feature type="compositionally biased region" description="Polar residues" evidence="1">
    <location>
        <begin position="241"/>
        <end position="259"/>
    </location>
</feature>
<feature type="compositionally biased region" description="Polar residues" evidence="1">
    <location>
        <begin position="206"/>
        <end position="220"/>
    </location>
</feature>
<sequence length="459" mass="46058">MSSQQAATPVSSAAASTSSAAAAAASSSAAPAVSSSSAAASSAAGAASSSSSSAAASSSSASAAASSSASAAASTSTASASASSSSSASASASSSSSSAATAADVISATSAASTSGSKKGLSGGAIGGIVAGAVVAILVAALLWLLWRRKRKTRGEKIAPPPPMSYAPAPSMAARHRQSSVMGMNGMAHTRSMSTYSGLMAPPRPSSTFNSHSRSPSSHINYPIVTPGSTSHDASPPMPPSTASNTSESPPLSTGTNTPAHPMSMPMPPLHGSGGKPTLAPIDTSLQRDNSASSEEFRAAHAQRPGPRHVNSIDRLRNEANAANGNGSDRAPSPASSRHPSESGNDYSRANSPHTSMNGFPSPSGRGSVTMPRSPNGYPRPMSMASLGSQRYLHVGPAGRAPHQGRPIQLTMPTLLGARPDENGDFFGQSARFNDGYHLGLDEMGRMRRISNRQYNEQG</sequence>
<gene>
    <name evidence="3" type="ORF">I316_01989</name>
</gene>